<dbReference type="GeneID" id="93643900"/>
<dbReference type="Proteomes" id="UP000031829">
    <property type="component" value="Chromosome"/>
</dbReference>
<evidence type="ECO:0000259" key="1">
    <source>
        <dbReference type="Pfam" id="PF02517"/>
    </source>
</evidence>
<evidence type="ECO:0000313" key="2">
    <source>
        <dbReference type="EMBL" id="AJI20701.1"/>
    </source>
</evidence>
<evidence type="ECO:0000313" key="3">
    <source>
        <dbReference type="Proteomes" id="UP000031829"/>
    </source>
</evidence>
<reference evidence="2 3" key="1">
    <citation type="journal article" date="2015" name="Genome Announc.">
        <title>Complete genome sequences for 35 biothreat assay-relevant bacillus species.</title>
        <authorList>
            <person name="Johnson S.L."/>
            <person name="Daligault H.E."/>
            <person name="Davenport K.W."/>
            <person name="Jaissle J."/>
            <person name="Frey K.G."/>
            <person name="Ladner J.T."/>
            <person name="Broomall S.M."/>
            <person name="Bishop-Lilly K.A."/>
            <person name="Bruce D.C."/>
            <person name="Gibbons H.S."/>
            <person name="Coyne S.R."/>
            <person name="Lo C.C."/>
            <person name="Meincke L."/>
            <person name="Munk A.C."/>
            <person name="Koroleva G.I."/>
            <person name="Rosenzweig C.N."/>
            <person name="Palacios G.F."/>
            <person name="Redden C.L."/>
            <person name="Minogue T.D."/>
            <person name="Chain P.S."/>
        </authorList>
    </citation>
    <scope>NUCLEOTIDE SEQUENCE [LARGE SCALE GENOMIC DNA]</scope>
    <source>
        <strain evidence="3">ATCC 14581 / DSM 32 / JCM 2506 / NBRC 15308 / NCIMB 9376 / NCTC 10342 / NRRL B-14308 / VKM B-512</strain>
    </source>
</reference>
<dbReference type="RefSeq" id="WP_034650143.1">
    <property type="nucleotide sequence ID" value="NZ_BCVB01000006.1"/>
</dbReference>
<protein>
    <submittedName>
        <fullName evidence="2">CAAX protease self-immunity family protein</fullName>
    </submittedName>
</protein>
<dbReference type="GO" id="GO:0080120">
    <property type="term" value="P:CAAX-box protein maturation"/>
    <property type="evidence" value="ECO:0007669"/>
    <property type="project" value="UniProtKB-ARBA"/>
</dbReference>
<dbReference type="GO" id="GO:0006508">
    <property type="term" value="P:proteolysis"/>
    <property type="evidence" value="ECO:0007669"/>
    <property type="project" value="UniProtKB-KW"/>
</dbReference>
<gene>
    <name evidence="2" type="ORF">BG04_391</name>
</gene>
<sequence length="209" mass="23830">MIKFLFLLLMPTIFVFFGLWLIQNVLVTFVCFYGWMFMILYANNKINLKVALTKKSLYVGTLSGVLCAAVIIGSSLLFSGKIFHVEDMQTVLQIWGFSGWKVIILAVILIFINPYLEEIYWRVYIQNKVKKHLPLPASTIVTSSFYTLYHLFIILPVFAFPFNWISAAGVFLAGIMWACIRERYGAEAAIISHALADAAIMIVYGLYVR</sequence>
<accession>A0A0B6AAZ0</accession>
<dbReference type="AlphaFoldDB" id="A0A0B6AAZ0"/>
<keyword evidence="2" id="KW-0645">Protease</keyword>
<dbReference type="InterPro" id="IPR003675">
    <property type="entry name" value="Rce1/LyrA-like_dom"/>
</dbReference>
<keyword evidence="2" id="KW-0378">Hydrolase</keyword>
<feature type="domain" description="CAAX prenyl protease 2/Lysostaphin resistance protein A-like" evidence="1">
    <location>
        <begin position="100"/>
        <end position="198"/>
    </location>
</feature>
<name>A0A0B6AAZ0_PRIM2</name>
<dbReference type="KEGG" id="bmeg:BG04_391"/>
<proteinExistence type="predicted"/>
<dbReference type="HOGENOM" id="CLU_1308074_0_0_9"/>
<organism evidence="2 3">
    <name type="scientific">Priestia megaterium (strain ATCC 14581 / DSM 32 / CCUG 1817 / JCM 2506 / NBRC 15308 / NCIMB 9376 / NCTC 10342 / NRRL B-14308 / VKM B-512 / Ford 19)</name>
    <name type="common">Bacillus megaterium</name>
    <dbReference type="NCBI Taxonomy" id="1348623"/>
    <lineage>
        <taxon>Bacteria</taxon>
        <taxon>Bacillati</taxon>
        <taxon>Bacillota</taxon>
        <taxon>Bacilli</taxon>
        <taxon>Bacillales</taxon>
        <taxon>Bacillaceae</taxon>
        <taxon>Priestia</taxon>
    </lineage>
</organism>
<dbReference type="GO" id="GO:0004175">
    <property type="term" value="F:endopeptidase activity"/>
    <property type="evidence" value="ECO:0007669"/>
    <property type="project" value="UniProtKB-ARBA"/>
</dbReference>
<dbReference type="Pfam" id="PF02517">
    <property type="entry name" value="Rce1-like"/>
    <property type="match status" value="1"/>
</dbReference>
<dbReference type="EMBL" id="CP009920">
    <property type="protein sequence ID" value="AJI20701.1"/>
    <property type="molecule type" value="Genomic_DNA"/>
</dbReference>